<proteinExistence type="predicted"/>
<sequence>MNWQRLRITAETSLIRGRTVIRTLIALAGVATVVIGGVNLLSGGVWAPYRSLLRTVGVTTVAEQQFIYIADVVVIALGAVAAWFA</sequence>
<feature type="transmembrane region" description="Helical" evidence="1">
    <location>
        <begin position="21"/>
        <end position="46"/>
    </location>
</feature>
<accession>U1PHE4</accession>
<dbReference type="HOGENOM" id="CLU_2504890_0_0_2"/>
<evidence type="ECO:0000313" key="2">
    <source>
        <dbReference type="EMBL" id="ERG91586.1"/>
    </source>
</evidence>
<dbReference type="EMBL" id="KE356560">
    <property type="protein sequence ID" value="ERG91586.1"/>
    <property type="molecule type" value="Genomic_DNA"/>
</dbReference>
<reference evidence="2 3" key="1">
    <citation type="journal article" date="2013" name="PLoS ONE">
        <title>Assembly-driven community genomics of a hypersaline microbial ecosystem.</title>
        <authorList>
            <person name="Podell S."/>
            <person name="Ugalde J.A."/>
            <person name="Narasingarao P."/>
            <person name="Banfield J.F."/>
            <person name="Heidelberg K.B."/>
            <person name="Allen E.E."/>
        </authorList>
    </citation>
    <scope>NUCLEOTIDE SEQUENCE [LARGE SCALE GENOMIC DNA]</scope>
    <source>
        <strain evidence="3">J07HQW1</strain>
    </source>
</reference>
<name>U1PHE4_9EURY</name>
<keyword evidence="1" id="KW-0472">Membrane</keyword>
<dbReference type="AlphaFoldDB" id="U1PHE4"/>
<keyword evidence="1" id="KW-1133">Transmembrane helix</keyword>
<feature type="transmembrane region" description="Helical" evidence="1">
    <location>
        <begin position="66"/>
        <end position="84"/>
    </location>
</feature>
<keyword evidence="1" id="KW-0812">Transmembrane</keyword>
<evidence type="ECO:0000256" key="1">
    <source>
        <dbReference type="SAM" id="Phobius"/>
    </source>
</evidence>
<gene>
    <name evidence="2" type="ORF">J07HQW1_01620</name>
</gene>
<organism evidence="2 3">
    <name type="scientific">Haloquadratum walsbyi J07HQW1</name>
    <dbReference type="NCBI Taxonomy" id="1238424"/>
    <lineage>
        <taxon>Archaea</taxon>
        <taxon>Methanobacteriati</taxon>
        <taxon>Methanobacteriota</taxon>
        <taxon>Stenosarchaea group</taxon>
        <taxon>Halobacteria</taxon>
        <taxon>Halobacteriales</taxon>
        <taxon>Haloferacaceae</taxon>
        <taxon>Haloquadratum</taxon>
    </lineage>
</organism>
<dbReference type="Proteomes" id="UP000030649">
    <property type="component" value="Unassembled WGS sequence"/>
</dbReference>
<evidence type="ECO:0000313" key="3">
    <source>
        <dbReference type="Proteomes" id="UP000030649"/>
    </source>
</evidence>
<protein>
    <submittedName>
        <fullName evidence="2">Uncharacterized protein</fullName>
    </submittedName>
</protein>